<dbReference type="GO" id="GO:0046872">
    <property type="term" value="F:metal ion binding"/>
    <property type="evidence" value="ECO:0007669"/>
    <property type="project" value="UniProtKB-KW"/>
</dbReference>
<dbReference type="Gene3D" id="3.60.15.10">
    <property type="entry name" value="Ribonuclease Z/Hydroxyacylglutathione hydrolase-like"/>
    <property type="match status" value="1"/>
</dbReference>
<dbReference type="Proteomes" id="UP000046373">
    <property type="component" value="Unassembled WGS sequence"/>
</dbReference>
<evidence type="ECO:0000256" key="4">
    <source>
        <dbReference type="ARBA" id="ARBA00022801"/>
    </source>
</evidence>
<dbReference type="PANTHER" id="PTHR42978">
    <property type="entry name" value="QUORUM-QUENCHING LACTONASE YTNP-RELATED-RELATED"/>
    <property type="match status" value="1"/>
</dbReference>
<evidence type="ECO:0000256" key="5">
    <source>
        <dbReference type="ARBA" id="ARBA00022833"/>
    </source>
</evidence>
<evidence type="ECO:0000256" key="3">
    <source>
        <dbReference type="ARBA" id="ARBA00022723"/>
    </source>
</evidence>
<feature type="domain" description="Metallo-beta-lactamase" evidence="6">
    <location>
        <begin position="35"/>
        <end position="259"/>
    </location>
</feature>
<dbReference type="SUPFAM" id="SSF56281">
    <property type="entry name" value="Metallo-hydrolase/oxidoreductase"/>
    <property type="match status" value="1"/>
</dbReference>
<dbReference type="PANTHER" id="PTHR42978:SF7">
    <property type="entry name" value="METALLO-HYDROLASE RV2300C-RELATED"/>
    <property type="match status" value="1"/>
</dbReference>
<dbReference type="AlphaFoldDB" id="A0A090EX90"/>
<evidence type="ECO:0000313" key="8">
    <source>
        <dbReference type="Proteomes" id="UP000046373"/>
    </source>
</evidence>
<dbReference type="SMART" id="SM00849">
    <property type="entry name" value="Lactamase_B"/>
    <property type="match status" value="1"/>
</dbReference>
<comment type="similarity">
    <text evidence="2">Belongs to the metallo-beta-lactamase superfamily.</text>
</comment>
<evidence type="ECO:0000313" key="7">
    <source>
        <dbReference type="EMBL" id="CDX36219.1"/>
    </source>
</evidence>
<keyword evidence="3" id="KW-0479">Metal-binding</keyword>
<evidence type="ECO:0000256" key="2">
    <source>
        <dbReference type="ARBA" id="ARBA00007749"/>
    </source>
</evidence>
<evidence type="ECO:0000259" key="6">
    <source>
        <dbReference type="SMART" id="SM00849"/>
    </source>
</evidence>
<dbReference type="InterPro" id="IPR036866">
    <property type="entry name" value="RibonucZ/Hydroxyglut_hydro"/>
</dbReference>
<gene>
    <name evidence="7" type="ORF">MPLDJ20_20476</name>
</gene>
<sequence length="292" mass="32038">MAHYSIWVLEYAAVEKFPFSVMMYGPQHQGTRKLPYAYALLKGGGETILIDTGYDHVAYGEQLATAYGVSNYHGPRAVLAECGVKPEDVTSVFITHAHFDHMGAMHLFPNAKFYVQKSELDKWVWALTLGPEYRFLVGGGDPADIVRAVEAAKEGRMICIDGDQENVLPGIDVHLAADTHTYGSMYVTIRNDGTSGGEDRWIFAGDLIYTYDNLTGLDSAAPQIVPIGLAVGSQHNLIFSSAEMLKSVGGEVRRVIPVHEDRLRTTFPSRLTDRGLQVVEIALTKGEKSCVA</sequence>
<reference evidence="7 8" key="1">
    <citation type="submission" date="2014-08" db="EMBL/GenBank/DDBJ databases">
        <authorList>
            <person name="Moulin Lionel"/>
        </authorList>
    </citation>
    <scope>NUCLEOTIDE SEQUENCE [LARGE SCALE GENOMIC DNA]</scope>
</reference>
<keyword evidence="4 7" id="KW-0378">Hydrolase</keyword>
<dbReference type="CDD" id="cd07729">
    <property type="entry name" value="AHL_lactonase_MBL-fold"/>
    <property type="match status" value="1"/>
</dbReference>
<dbReference type="InterPro" id="IPR051013">
    <property type="entry name" value="MBL_superfamily_lactonases"/>
</dbReference>
<dbReference type="EMBL" id="CCNB01000012">
    <property type="protein sequence ID" value="CDX36219.1"/>
    <property type="molecule type" value="Genomic_DNA"/>
</dbReference>
<dbReference type="Pfam" id="PF00753">
    <property type="entry name" value="Lactamase_B"/>
    <property type="match status" value="1"/>
</dbReference>
<proteinExistence type="inferred from homology"/>
<dbReference type="GO" id="GO:0016787">
    <property type="term" value="F:hydrolase activity"/>
    <property type="evidence" value="ECO:0007669"/>
    <property type="project" value="UniProtKB-KW"/>
</dbReference>
<dbReference type="InterPro" id="IPR001279">
    <property type="entry name" value="Metallo-B-lactamas"/>
</dbReference>
<evidence type="ECO:0000256" key="1">
    <source>
        <dbReference type="ARBA" id="ARBA00001947"/>
    </source>
</evidence>
<organism evidence="7 8">
    <name type="scientific">Mesorhizobium plurifarium</name>
    <dbReference type="NCBI Taxonomy" id="69974"/>
    <lineage>
        <taxon>Bacteria</taxon>
        <taxon>Pseudomonadati</taxon>
        <taxon>Pseudomonadota</taxon>
        <taxon>Alphaproteobacteria</taxon>
        <taxon>Hyphomicrobiales</taxon>
        <taxon>Phyllobacteriaceae</taxon>
        <taxon>Mesorhizobium</taxon>
    </lineage>
</organism>
<keyword evidence="5" id="KW-0862">Zinc</keyword>
<dbReference type="GeneID" id="31890633"/>
<name>A0A090EX90_MESPL</name>
<comment type="cofactor">
    <cofactor evidence="1">
        <name>Zn(2+)</name>
        <dbReference type="ChEBI" id="CHEBI:29105"/>
    </cofactor>
</comment>
<accession>A0A090EX90</accession>
<protein>
    <submittedName>
        <fullName evidence="7">Zn-dependent hydrolase, glyoxylase</fullName>
    </submittedName>
</protein>